<organism evidence="3 4">
    <name type="scientific">Crassostrea virginica</name>
    <name type="common">Eastern oyster</name>
    <dbReference type="NCBI Taxonomy" id="6565"/>
    <lineage>
        <taxon>Eukaryota</taxon>
        <taxon>Metazoa</taxon>
        <taxon>Spiralia</taxon>
        <taxon>Lophotrochozoa</taxon>
        <taxon>Mollusca</taxon>
        <taxon>Bivalvia</taxon>
        <taxon>Autobranchia</taxon>
        <taxon>Pteriomorphia</taxon>
        <taxon>Ostreida</taxon>
        <taxon>Ostreoidea</taxon>
        <taxon>Ostreidae</taxon>
        <taxon>Crassostrea</taxon>
    </lineage>
</organism>
<feature type="transmembrane region" description="Helical" evidence="2">
    <location>
        <begin position="47"/>
        <end position="68"/>
    </location>
</feature>
<reference evidence="4" key="1">
    <citation type="submission" date="2025-08" db="UniProtKB">
        <authorList>
            <consortium name="RefSeq"/>
        </authorList>
    </citation>
    <scope>IDENTIFICATION</scope>
    <source>
        <tissue evidence="4">Whole sample</tissue>
    </source>
</reference>
<accession>A0A8B8CU95</accession>
<gene>
    <name evidence="4" type="primary">LOC111121163</name>
</gene>
<evidence type="ECO:0000256" key="2">
    <source>
        <dbReference type="SAM" id="Phobius"/>
    </source>
</evidence>
<evidence type="ECO:0000256" key="1">
    <source>
        <dbReference type="SAM" id="Coils"/>
    </source>
</evidence>
<protein>
    <submittedName>
        <fullName evidence="4">Uncharacterized protein LOC111121163</fullName>
    </submittedName>
</protein>
<evidence type="ECO:0000313" key="4">
    <source>
        <dbReference type="RefSeq" id="XP_022318021.1"/>
    </source>
</evidence>
<keyword evidence="1" id="KW-0175">Coiled coil</keyword>
<evidence type="ECO:0000313" key="3">
    <source>
        <dbReference type="Proteomes" id="UP000694844"/>
    </source>
</evidence>
<dbReference type="AlphaFoldDB" id="A0A8B8CU95"/>
<name>A0A8B8CU95_CRAVI</name>
<feature type="coiled-coil region" evidence="1">
    <location>
        <begin position="75"/>
        <end position="106"/>
    </location>
</feature>
<keyword evidence="2" id="KW-0472">Membrane</keyword>
<dbReference type="GeneID" id="111121163"/>
<dbReference type="KEGG" id="cvn:111121163"/>
<dbReference type="Proteomes" id="UP000694844">
    <property type="component" value="Chromosome 2"/>
</dbReference>
<proteinExistence type="predicted"/>
<keyword evidence="2" id="KW-0812">Transmembrane</keyword>
<keyword evidence="3" id="KW-1185">Reference proteome</keyword>
<sequence length="195" mass="22271">MAELNATVLLNNSALVFHNNNNNRNCTNGTNTGKEEEFYDAEGALKFTVAVVVVYGVAVMGVFVMGYFGRKRRNNADLDQQANNFLRNLEQVRNKIEKEKEISKVRGYLDSYRYRLSTDGTLDRRPASSTSLFIESEKVSETSLISDSSKLYINSPDELSPLHEEDEDDSVFMTEEERERYGVDMYMNVRESDIC</sequence>
<keyword evidence="2" id="KW-1133">Transmembrane helix</keyword>
<dbReference type="OrthoDB" id="6124705at2759"/>
<dbReference type="RefSeq" id="XP_022318021.1">
    <property type="nucleotide sequence ID" value="XM_022462313.1"/>
</dbReference>